<evidence type="ECO:0000256" key="1">
    <source>
        <dbReference type="ARBA" id="ARBA00004651"/>
    </source>
</evidence>
<evidence type="ECO:0000313" key="8">
    <source>
        <dbReference type="EMBL" id="CAB4662166.1"/>
    </source>
</evidence>
<dbReference type="Pfam" id="PF04973">
    <property type="entry name" value="NMN_transporter"/>
    <property type="match status" value="1"/>
</dbReference>
<comment type="subcellular location">
    <subcellularLocation>
        <location evidence="1">Cell membrane</location>
        <topology evidence="1">Multi-pass membrane protein</topology>
    </subcellularLocation>
</comment>
<protein>
    <submittedName>
        <fullName evidence="12">Unannotated protein</fullName>
    </submittedName>
</protein>
<accession>A0A6J7TF26</accession>
<sequence length="191" mass="21697">MFTLATIWGYQLSFLEFCAALTSFIGVGYGITAKRITWPWWIISSALYGIFFYQVDLIASAALQLIFIAAAVWGWFGWAPTGAIPGKLSRRAIAYSTVALLISWILLAPALHKIGATATWSDSFIFLGSFLAQILMVYEKYENWPMWFVVDAVATIEYFYLGYWFTGALYIAFTLMAIIGWRRWLMKVSRA</sequence>
<dbReference type="AlphaFoldDB" id="A0A6J7TF26"/>
<dbReference type="NCBIfam" id="TIGR01528">
    <property type="entry name" value="NMN_trans_PnuC"/>
    <property type="match status" value="1"/>
</dbReference>
<dbReference type="EMBL" id="CAFBLE010000003">
    <property type="protein sequence ID" value="CAB4861080.1"/>
    <property type="molecule type" value="Genomic_DNA"/>
</dbReference>
<evidence type="ECO:0000313" key="12">
    <source>
        <dbReference type="EMBL" id="CAB5052155.1"/>
    </source>
</evidence>
<feature type="transmembrane region" description="Helical" evidence="7">
    <location>
        <begin position="158"/>
        <end position="181"/>
    </location>
</feature>
<dbReference type="PANTHER" id="PTHR36122">
    <property type="entry name" value="NICOTINAMIDE RIBOSIDE TRANSPORTER PNUC"/>
    <property type="match status" value="1"/>
</dbReference>
<evidence type="ECO:0000256" key="7">
    <source>
        <dbReference type="SAM" id="Phobius"/>
    </source>
</evidence>
<evidence type="ECO:0000256" key="5">
    <source>
        <dbReference type="ARBA" id="ARBA00022989"/>
    </source>
</evidence>
<dbReference type="EMBL" id="CAEZZC010000003">
    <property type="protein sequence ID" value="CAB4743546.1"/>
    <property type="molecule type" value="Genomic_DNA"/>
</dbReference>
<keyword evidence="6 7" id="KW-0472">Membrane</keyword>
<dbReference type="GO" id="GO:0034257">
    <property type="term" value="F:nicotinamide riboside transmembrane transporter activity"/>
    <property type="evidence" value="ECO:0007669"/>
    <property type="project" value="InterPro"/>
</dbReference>
<feature type="transmembrane region" description="Helical" evidence="7">
    <location>
        <begin position="38"/>
        <end position="55"/>
    </location>
</feature>
<gene>
    <name evidence="8" type="ORF">UFOPK2289_00597</name>
    <name evidence="9" type="ORF">UFOPK2822_00348</name>
    <name evidence="10" type="ORF">UFOPK3346_00468</name>
    <name evidence="11" type="ORF">UFOPK3670_00384</name>
    <name evidence="12" type="ORF">UFOPK4308_00144</name>
</gene>
<dbReference type="InterPro" id="IPR006419">
    <property type="entry name" value="NMN_transpt_PnuC"/>
</dbReference>
<evidence type="ECO:0000256" key="2">
    <source>
        <dbReference type="ARBA" id="ARBA00022448"/>
    </source>
</evidence>
<evidence type="ECO:0000256" key="6">
    <source>
        <dbReference type="ARBA" id="ARBA00023136"/>
    </source>
</evidence>
<dbReference type="PANTHER" id="PTHR36122:SF2">
    <property type="entry name" value="NICOTINAMIDE RIBOSIDE TRANSPORTER PNUC"/>
    <property type="match status" value="1"/>
</dbReference>
<organism evidence="12">
    <name type="scientific">freshwater metagenome</name>
    <dbReference type="NCBI Taxonomy" id="449393"/>
    <lineage>
        <taxon>unclassified sequences</taxon>
        <taxon>metagenomes</taxon>
        <taxon>ecological metagenomes</taxon>
    </lineage>
</organism>
<dbReference type="GO" id="GO:0005886">
    <property type="term" value="C:plasma membrane"/>
    <property type="evidence" value="ECO:0007669"/>
    <property type="project" value="UniProtKB-SubCell"/>
</dbReference>
<keyword evidence="4 7" id="KW-0812">Transmembrane</keyword>
<evidence type="ECO:0000256" key="3">
    <source>
        <dbReference type="ARBA" id="ARBA00022475"/>
    </source>
</evidence>
<feature type="transmembrane region" description="Helical" evidence="7">
    <location>
        <begin position="92"/>
        <end position="111"/>
    </location>
</feature>
<evidence type="ECO:0000313" key="11">
    <source>
        <dbReference type="EMBL" id="CAB4916329.1"/>
    </source>
</evidence>
<evidence type="ECO:0000313" key="9">
    <source>
        <dbReference type="EMBL" id="CAB4743546.1"/>
    </source>
</evidence>
<evidence type="ECO:0000256" key="4">
    <source>
        <dbReference type="ARBA" id="ARBA00022692"/>
    </source>
</evidence>
<reference evidence="12" key="1">
    <citation type="submission" date="2020-05" db="EMBL/GenBank/DDBJ databases">
        <authorList>
            <person name="Chiriac C."/>
            <person name="Salcher M."/>
            <person name="Ghai R."/>
            <person name="Kavagutti S V."/>
        </authorList>
    </citation>
    <scope>NUCLEOTIDE SEQUENCE</scope>
</reference>
<keyword evidence="3" id="KW-1003">Cell membrane</keyword>
<feature type="transmembrane region" description="Helical" evidence="7">
    <location>
        <begin position="12"/>
        <end position="32"/>
    </location>
</feature>
<dbReference type="EMBL" id="CAFBQL010000001">
    <property type="protein sequence ID" value="CAB5052155.1"/>
    <property type="molecule type" value="Genomic_DNA"/>
</dbReference>
<proteinExistence type="predicted"/>
<feature type="transmembrane region" description="Helical" evidence="7">
    <location>
        <begin position="118"/>
        <end position="138"/>
    </location>
</feature>
<evidence type="ECO:0000313" key="10">
    <source>
        <dbReference type="EMBL" id="CAB4861080.1"/>
    </source>
</evidence>
<dbReference type="EMBL" id="CAFBMV010000002">
    <property type="protein sequence ID" value="CAB4916329.1"/>
    <property type="molecule type" value="Genomic_DNA"/>
</dbReference>
<name>A0A6J7TF26_9ZZZZ</name>
<dbReference type="EMBL" id="CAEZWT010000012">
    <property type="protein sequence ID" value="CAB4662166.1"/>
    <property type="molecule type" value="Genomic_DNA"/>
</dbReference>
<keyword evidence="5 7" id="KW-1133">Transmembrane helix</keyword>
<feature type="transmembrane region" description="Helical" evidence="7">
    <location>
        <begin position="62"/>
        <end position="80"/>
    </location>
</feature>
<keyword evidence="2" id="KW-0813">Transport</keyword>